<feature type="domain" description="HD" evidence="1">
    <location>
        <begin position="54"/>
        <end position="198"/>
    </location>
</feature>
<dbReference type="PANTHER" id="PTHR11373:SF4">
    <property type="entry name" value="DEOXYNUCLEOSIDE TRIPHOSPHATE TRIPHOSPHOHYDROLASE SAMHD1"/>
    <property type="match status" value="1"/>
</dbReference>
<gene>
    <name evidence="2" type="ordered locus">TTX_1708</name>
</gene>
<dbReference type="SUPFAM" id="SSF109604">
    <property type="entry name" value="HD-domain/PDEase-like"/>
    <property type="match status" value="1"/>
</dbReference>
<dbReference type="HOGENOM" id="CLU_505928_0_0_2"/>
<organism evidence="2 3">
    <name type="scientific">Thermoproteus tenax (strain ATCC 35583 / DSM 2078 / JCM 9277 / NBRC 100435 / Kra 1)</name>
    <dbReference type="NCBI Taxonomy" id="768679"/>
    <lineage>
        <taxon>Archaea</taxon>
        <taxon>Thermoproteota</taxon>
        <taxon>Thermoprotei</taxon>
        <taxon>Thermoproteales</taxon>
        <taxon>Thermoproteaceae</taxon>
        <taxon>Thermoproteus</taxon>
    </lineage>
</organism>
<sequence length="488" mass="55927">MQFIKQIRDPVHGWIRLTKDEVELLDSLPVIQRLRYIKQLGMVYLVYPSAVYSRFDHSLGVMHLAYHIGKELLPKVAVSEDLDYLLKHLRLAALLHDIGHYPFSHTFEGVIGELVSASKDLGCGNSVDISLFEREKPHEVTGRLIVERISSDLRERGYDPSLIKSILDKEYSSKDGEIVKILSGIVSGTLDADRLDYIMRDLYFTGAAVGTSIGHIDLERMISNIDYVKGYGLVFDEKARVHLEGYVITRYNIYRHVYLHHKTILFTEVARSILRENIQKCREGSLKGVICEYLCDLARFVSGDISEDLLWRTTDDFFVSVFINDTKFKDLLSRRKLGYISLWKRDKDYLEIFKDDVKLINRTIDEIYSSSEIEAQQIMKTVLIEELNRMLEKTGCKLADGDLEIAHAAFDPKADDIYIATQEGPIRLEQLSPLVQAVKEAWDRSPHFFAYLREEAARSCGNRVVAYIKRILPAVLPYVAKVSLIAPE</sequence>
<name>G4RL84_THETK</name>
<proteinExistence type="predicted"/>
<dbReference type="PROSITE" id="PS51831">
    <property type="entry name" value="HD"/>
    <property type="match status" value="1"/>
</dbReference>
<dbReference type="InterPro" id="IPR003607">
    <property type="entry name" value="HD/PDEase_dom"/>
</dbReference>
<dbReference type="PANTHER" id="PTHR11373">
    <property type="entry name" value="DEOXYNUCLEOSIDE TRIPHOSPHATE TRIPHOSPHOHYDROLASE"/>
    <property type="match status" value="1"/>
</dbReference>
<protein>
    <submittedName>
        <fullName evidence="2">HD superfamily phosphohydrolase</fullName>
    </submittedName>
</protein>
<dbReference type="InterPro" id="IPR050135">
    <property type="entry name" value="dGTPase-like"/>
</dbReference>
<dbReference type="KEGG" id="ttn:TTX_1708"/>
<reference evidence="2 3" key="1">
    <citation type="journal article" date="2011" name="PLoS ONE">
        <title>The complete genome sequence of Thermoproteus tenax: a physiologically versatile member of the Crenarchaeota.</title>
        <authorList>
            <person name="Siebers B."/>
            <person name="Zaparty M."/>
            <person name="Raddatz G."/>
            <person name="Tjaden B."/>
            <person name="Albers S.V."/>
            <person name="Bell S.D."/>
            <person name="Blombach F."/>
            <person name="Kletzin A."/>
            <person name="Kyrpides N."/>
            <person name="Lanz C."/>
            <person name="Plagens A."/>
            <person name="Rampp M."/>
            <person name="Rosinus A."/>
            <person name="von Jan M."/>
            <person name="Makarova K.S."/>
            <person name="Klenk H.P."/>
            <person name="Schuster S.C."/>
            <person name="Hensel R."/>
        </authorList>
    </citation>
    <scope>NUCLEOTIDE SEQUENCE [LARGE SCALE GENOMIC DNA]</scope>
    <source>
        <strain evidence="3">ATCC 35583 / DSM 2078 / JCM 9277 / NBRC 100435 / Kra 1</strain>
    </source>
</reference>
<dbReference type="CDD" id="cd00077">
    <property type="entry name" value="HDc"/>
    <property type="match status" value="1"/>
</dbReference>
<dbReference type="Pfam" id="PF01966">
    <property type="entry name" value="HD"/>
    <property type="match status" value="1"/>
</dbReference>
<dbReference type="STRING" id="768679.TTX_1708"/>
<dbReference type="AlphaFoldDB" id="G4RL84"/>
<dbReference type="InterPro" id="IPR006674">
    <property type="entry name" value="HD_domain"/>
</dbReference>
<dbReference type="Gene3D" id="1.10.3210.10">
    <property type="entry name" value="Hypothetical protein af1432"/>
    <property type="match status" value="1"/>
</dbReference>
<dbReference type="OrthoDB" id="8895at2157"/>
<dbReference type="eggNOG" id="arCOG04430">
    <property type="taxonomic scope" value="Archaea"/>
</dbReference>
<keyword evidence="3" id="KW-1185">Reference proteome</keyword>
<evidence type="ECO:0000259" key="1">
    <source>
        <dbReference type="PROSITE" id="PS51831"/>
    </source>
</evidence>
<dbReference type="GO" id="GO:0006203">
    <property type="term" value="P:dGTP catabolic process"/>
    <property type="evidence" value="ECO:0007669"/>
    <property type="project" value="TreeGrafter"/>
</dbReference>
<dbReference type="GO" id="GO:0008832">
    <property type="term" value="F:dGTPase activity"/>
    <property type="evidence" value="ECO:0007669"/>
    <property type="project" value="TreeGrafter"/>
</dbReference>
<dbReference type="PaxDb" id="768679-TTX_1708"/>
<evidence type="ECO:0000313" key="3">
    <source>
        <dbReference type="Proteomes" id="UP000002654"/>
    </source>
</evidence>
<dbReference type="PATRIC" id="fig|768679.9.peg.1728"/>
<accession>G4RL84</accession>
<dbReference type="Proteomes" id="UP000002654">
    <property type="component" value="Chromosome"/>
</dbReference>
<dbReference type="GeneID" id="11262587"/>
<dbReference type="EMBL" id="FN869859">
    <property type="protein sequence ID" value="CCC82329.1"/>
    <property type="molecule type" value="Genomic_DNA"/>
</dbReference>
<dbReference type="RefSeq" id="WP_014127583.1">
    <property type="nucleotide sequence ID" value="NC_016070.1"/>
</dbReference>
<evidence type="ECO:0000313" key="2">
    <source>
        <dbReference type="EMBL" id="CCC82329.1"/>
    </source>
</evidence>
<dbReference type="SMART" id="SM00471">
    <property type="entry name" value="HDc"/>
    <property type="match status" value="1"/>
</dbReference>